<dbReference type="GO" id="GO:0005730">
    <property type="term" value="C:nucleolus"/>
    <property type="evidence" value="ECO:0007669"/>
    <property type="project" value="UniProtKB-SubCell"/>
</dbReference>
<dbReference type="Pfam" id="PF10447">
    <property type="entry name" value="EXOSC1"/>
    <property type="match status" value="1"/>
</dbReference>
<dbReference type="SUPFAM" id="SSF110324">
    <property type="entry name" value="Ribosomal L27 protein-like"/>
    <property type="match status" value="1"/>
</dbReference>
<keyword evidence="2" id="KW-0963">Cytoplasm</keyword>
<dbReference type="Gene3D" id="2.40.50.140">
    <property type="entry name" value="Nucleic acid-binding proteins"/>
    <property type="match status" value="1"/>
</dbReference>
<dbReference type="GO" id="GO:0000176">
    <property type="term" value="C:nuclear exosome (RNase complex)"/>
    <property type="evidence" value="ECO:0007669"/>
    <property type="project" value="TreeGrafter"/>
</dbReference>
<keyword evidence="3" id="KW-0271">Exosome</keyword>
<evidence type="ECO:0000256" key="2">
    <source>
        <dbReference type="ARBA" id="ARBA00022490"/>
    </source>
</evidence>
<dbReference type="InterPro" id="IPR019495">
    <property type="entry name" value="EXOSC1_C"/>
</dbReference>
<dbReference type="Proteomes" id="UP001153365">
    <property type="component" value="Unassembled WGS sequence"/>
</dbReference>
<dbReference type="PANTHER" id="PTHR12686">
    <property type="entry name" value="3'-5' EXORIBONUCLEASE CSL4-RELATED"/>
    <property type="match status" value="1"/>
</dbReference>
<dbReference type="EMBL" id="CALTRL010000770">
    <property type="protein sequence ID" value="CAH7669609.1"/>
    <property type="molecule type" value="Genomic_DNA"/>
</dbReference>
<dbReference type="AlphaFoldDB" id="A0AAV0AMZ2"/>
<proteinExistence type="predicted"/>
<evidence type="ECO:0000313" key="6">
    <source>
        <dbReference type="Proteomes" id="UP001153365"/>
    </source>
</evidence>
<accession>A0AAV0AMZ2</accession>
<name>A0AAV0AMZ2_PHAPC</name>
<dbReference type="InterPro" id="IPR003029">
    <property type="entry name" value="S1_domain"/>
</dbReference>
<dbReference type="PANTHER" id="PTHR12686:SF8">
    <property type="entry name" value="EXOSOME COMPLEX COMPONENT CSL4"/>
    <property type="match status" value="1"/>
</dbReference>
<reference evidence="5" key="1">
    <citation type="submission" date="2022-06" db="EMBL/GenBank/DDBJ databases">
        <authorList>
            <consortium name="SYNGENTA / RWTH Aachen University"/>
        </authorList>
    </citation>
    <scope>NUCLEOTIDE SEQUENCE</scope>
</reference>
<dbReference type="Gene3D" id="2.40.50.100">
    <property type="match status" value="1"/>
</dbReference>
<evidence type="ECO:0000313" key="5">
    <source>
        <dbReference type="EMBL" id="CAH7669609.1"/>
    </source>
</evidence>
<dbReference type="PROSITE" id="PS50126">
    <property type="entry name" value="S1"/>
    <property type="match status" value="1"/>
</dbReference>
<feature type="domain" description="S1 motif" evidence="4">
    <location>
        <begin position="72"/>
        <end position="154"/>
    </location>
</feature>
<sequence length="198" mass="21347">MSSAFESTSIVFPGQQLFSLQESQPNLSYQLGEGVHERDGVIYASIIGKPIRDGSTVSVVSSIRSSPVPVVGTIVTGTITKISKPQAYVSIIMIEDSPLPIGHEFPGVIRSQDVRQLDKDRVVISDCFRPGDIVRAEVISPPTSSAGYLLATFRENLGVIMAENLKTGNLMTMASPLEMIDKKSGLKEPRKVALTAKT</sequence>
<keyword evidence="6" id="KW-1185">Reference proteome</keyword>
<protein>
    <recommendedName>
        <fullName evidence="4">S1 motif domain-containing protein</fullName>
    </recommendedName>
</protein>
<comment type="subcellular location">
    <subcellularLocation>
        <location evidence="1">Nucleus</location>
        <location evidence="1">Nucleolus</location>
    </subcellularLocation>
</comment>
<comment type="caution">
    <text evidence="5">The sequence shown here is derived from an EMBL/GenBank/DDBJ whole genome shotgun (WGS) entry which is preliminary data.</text>
</comment>
<organism evidence="5 6">
    <name type="scientific">Phakopsora pachyrhizi</name>
    <name type="common">Asian soybean rust disease fungus</name>
    <dbReference type="NCBI Taxonomy" id="170000"/>
    <lineage>
        <taxon>Eukaryota</taxon>
        <taxon>Fungi</taxon>
        <taxon>Dikarya</taxon>
        <taxon>Basidiomycota</taxon>
        <taxon>Pucciniomycotina</taxon>
        <taxon>Pucciniomycetes</taxon>
        <taxon>Pucciniales</taxon>
        <taxon>Phakopsoraceae</taxon>
        <taxon>Phakopsora</taxon>
    </lineage>
</organism>
<evidence type="ECO:0000256" key="1">
    <source>
        <dbReference type="ARBA" id="ARBA00004604"/>
    </source>
</evidence>
<evidence type="ECO:0000256" key="3">
    <source>
        <dbReference type="ARBA" id="ARBA00022835"/>
    </source>
</evidence>
<evidence type="ECO:0000259" key="4">
    <source>
        <dbReference type="PROSITE" id="PS50126"/>
    </source>
</evidence>
<dbReference type="GO" id="GO:0005737">
    <property type="term" value="C:cytoplasm"/>
    <property type="evidence" value="ECO:0007669"/>
    <property type="project" value="TreeGrafter"/>
</dbReference>
<dbReference type="SUPFAM" id="SSF50249">
    <property type="entry name" value="Nucleic acid-binding proteins"/>
    <property type="match status" value="1"/>
</dbReference>
<dbReference type="InterPro" id="IPR039771">
    <property type="entry name" value="Csl4"/>
</dbReference>
<dbReference type="GO" id="GO:0003723">
    <property type="term" value="F:RNA binding"/>
    <property type="evidence" value="ECO:0007669"/>
    <property type="project" value="InterPro"/>
</dbReference>
<dbReference type="GO" id="GO:0006396">
    <property type="term" value="P:RNA processing"/>
    <property type="evidence" value="ECO:0007669"/>
    <property type="project" value="InterPro"/>
</dbReference>
<gene>
    <name evidence="5" type="ORF">PPACK8108_LOCUS4249</name>
</gene>
<dbReference type="InterPro" id="IPR012340">
    <property type="entry name" value="NA-bd_OB-fold"/>
</dbReference>